<keyword evidence="8 13" id="KW-0418">Kinase</keyword>
<evidence type="ECO:0000256" key="10">
    <source>
        <dbReference type="ARBA" id="ARBA00023154"/>
    </source>
</evidence>
<comment type="pathway">
    <text evidence="1 14">Amino-acid biosynthesis; L-lysine biosynthesis via DAP pathway; (S)-tetrahydrodipicolinate from L-aspartate: step 1/4.</text>
</comment>
<dbReference type="PROSITE" id="PS51671">
    <property type="entry name" value="ACT"/>
    <property type="match status" value="1"/>
</dbReference>
<dbReference type="Pfam" id="PF22468">
    <property type="entry name" value="ACT_9"/>
    <property type="match status" value="1"/>
</dbReference>
<dbReference type="NCBIfam" id="TIGR00657">
    <property type="entry name" value="asp_kinases"/>
    <property type="match status" value="1"/>
</dbReference>
<evidence type="ECO:0000256" key="5">
    <source>
        <dbReference type="ARBA" id="ARBA00022605"/>
    </source>
</evidence>
<dbReference type="InterPro" id="IPR054352">
    <property type="entry name" value="ACT_Aspartokinase"/>
</dbReference>
<dbReference type="GO" id="GO:0009088">
    <property type="term" value="P:threonine biosynthetic process"/>
    <property type="evidence" value="ECO:0007669"/>
    <property type="project" value="UniProtKB-UniPathway"/>
</dbReference>
<keyword evidence="9 12" id="KW-0067">ATP-binding</keyword>
<dbReference type="SUPFAM" id="SSF53633">
    <property type="entry name" value="Carbamate kinase-like"/>
    <property type="match status" value="1"/>
</dbReference>
<dbReference type="PANTHER" id="PTHR21499">
    <property type="entry name" value="ASPARTATE KINASE"/>
    <property type="match status" value="1"/>
</dbReference>
<evidence type="ECO:0000256" key="13">
    <source>
        <dbReference type="RuleBase" id="RU003448"/>
    </source>
</evidence>
<proteinExistence type="inferred from homology"/>
<evidence type="ECO:0000256" key="4">
    <source>
        <dbReference type="ARBA" id="ARBA00010122"/>
    </source>
</evidence>
<evidence type="ECO:0000313" key="16">
    <source>
        <dbReference type="EMBL" id="NYV27320.1"/>
    </source>
</evidence>
<dbReference type="Gene3D" id="3.30.2130.10">
    <property type="entry name" value="VC0802-like"/>
    <property type="match status" value="1"/>
</dbReference>
<dbReference type="PIRSF" id="PIRSF000726">
    <property type="entry name" value="Asp_kin"/>
    <property type="match status" value="1"/>
</dbReference>
<feature type="binding site" evidence="12">
    <location>
        <begin position="9"/>
        <end position="12"/>
    </location>
    <ligand>
        <name>ATP</name>
        <dbReference type="ChEBI" id="CHEBI:30616"/>
    </ligand>
</feature>
<feature type="binding site" evidence="12">
    <location>
        <begin position="174"/>
        <end position="175"/>
    </location>
    <ligand>
        <name>ATP</name>
        <dbReference type="ChEBI" id="CHEBI:30616"/>
    </ligand>
</feature>
<dbReference type="GO" id="GO:0004072">
    <property type="term" value="F:aspartate kinase activity"/>
    <property type="evidence" value="ECO:0007669"/>
    <property type="project" value="UniProtKB-EC"/>
</dbReference>
<dbReference type="InterPro" id="IPR002912">
    <property type="entry name" value="ACT_dom"/>
</dbReference>
<dbReference type="EC" id="2.7.2.4" evidence="13"/>
<evidence type="ECO:0000256" key="2">
    <source>
        <dbReference type="ARBA" id="ARBA00004986"/>
    </source>
</evidence>
<comment type="similarity">
    <text evidence="4 13">Belongs to the aspartokinase family.</text>
</comment>
<keyword evidence="10" id="KW-0457">Lysine biosynthesis</keyword>
<dbReference type="InterPro" id="IPR018042">
    <property type="entry name" value="Aspartate_kinase_CS"/>
</dbReference>
<dbReference type="Gene3D" id="3.40.1160.10">
    <property type="entry name" value="Acetylglutamate kinase-like"/>
    <property type="match status" value="1"/>
</dbReference>
<dbReference type="GO" id="GO:0005829">
    <property type="term" value="C:cytosol"/>
    <property type="evidence" value="ECO:0007669"/>
    <property type="project" value="TreeGrafter"/>
</dbReference>
<reference evidence="16 17" key="1">
    <citation type="submission" date="2020-05" db="EMBL/GenBank/DDBJ databases">
        <title>Streptobacillus felis strain LHL191014123.</title>
        <authorList>
            <person name="Fawzy A."/>
            <person name="Rau J."/>
            <person name="Risse K."/>
            <person name="Schauerte N."/>
            <person name="Geiger C."/>
            <person name="Blom J."/>
            <person name="Imirzalioglu C."/>
            <person name="Falgenhauer J."/>
            <person name="Bach A."/>
            <person name="Herden C."/>
            <person name="Eisenberg T."/>
        </authorList>
    </citation>
    <scope>NUCLEOTIDE SEQUENCE [LARGE SCALE GENOMIC DNA]</scope>
    <source>
        <strain evidence="16 17">LHL191014123</strain>
    </source>
</reference>
<feature type="binding site" evidence="12">
    <location>
        <position position="76"/>
    </location>
    <ligand>
        <name>substrate</name>
    </ligand>
</feature>
<evidence type="ECO:0000256" key="1">
    <source>
        <dbReference type="ARBA" id="ARBA00004766"/>
    </source>
</evidence>
<organism evidence="16 17">
    <name type="scientific">Streptobacillus felis</name>
    <dbReference type="NCBI Taxonomy" id="1384509"/>
    <lineage>
        <taxon>Bacteria</taxon>
        <taxon>Fusobacteriati</taxon>
        <taxon>Fusobacteriota</taxon>
        <taxon>Fusobacteriia</taxon>
        <taxon>Fusobacteriales</taxon>
        <taxon>Leptotrichiaceae</taxon>
        <taxon>Streptobacillus</taxon>
    </lineage>
</organism>
<dbReference type="CDD" id="cd04261">
    <property type="entry name" value="AAK_AKii-LysC-BS"/>
    <property type="match status" value="1"/>
</dbReference>
<comment type="pathway">
    <text evidence="2 14">Amino-acid biosynthesis; L-methionine biosynthesis via de novo pathway; L-homoserine from L-aspartate: step 1/3.</text>
</comment>
<dbReference type="SUPFAM" id="SSF55021">
    <property type="entry name" value="ACT-like"/>
    <property type="match status" value="2"/>
</dbReference>
<keyword evidence="7 12" id="KW-0547">Nucleotide-binding</keyword>
<dbReference type="FunFam" id="3.40.1160.10:FF:000002">
    <property type="entry name" value="Aspartokinase"/>
    <property type="match status" value="1"/>
</dbReference>
<dbReference type="Proteomes" id="UP000526184">
    <property type="component" value="Unassembled WGS sequence"/>
</dbReference>
<dbReference type="UniPathway" id="UPA00050">
    <property type="reaction ID" value="UER00461"/>
</dbReference>
<dbReference type="GO" id="GO:0005524">
    <property type="term" value="F:ATP binding"/>
    <property type="evidence" value="ECO:0007669"/>
    <property type="project" value="UniProtKB-KW"/>
</dbReference>
<dbReference type="UniPathway" id="UPA00051">
    <property type="reaction ID" value="UER00462"/>
</dbReference>
<evidence type="ECO:0000313" key="17">
    <source>
        <dbReference type="Proteomes" id="UP000526184"/>
    </source>
</evidence>
<dbReference type="Pfam" id="PF00696">
    <property type="entry name" value="AA_kinase"/>
    <property type="match status" value="1"/>
</dbReference>
<dbReference type="InterPro" id="IPR045865">
    <property type="entry name" value="ACT-like_dom_sf"/>
</dbReference>
<feature type="domain" description="ACT" evidence="15">
    <location>
        <begin position="342"/>
        <end position="400"/>
    </location>
</feature>
<dbReference type="EMBL" id="JABMKT010000001">
    <property type="protein sequence ID" value="NYV27320.1"/>
    <property type="molecule type" value="Genomic_DNA"/>
</dbReference>
<dbReference type="InterPro" id="IPR036393">
    <property type="entry name" value="AceGlu_kinase-like_sf"/>
</dbReference>
<evidence type="ECO:0000256" key="6">
    <source>
        <dbReference type="ARBA" id="ARBA00022679"/>
    </source>
</evidence>
<gene>
    <name evidence="16" type="ORF">HP397_00565</name>
</gene>
<dbReference type="GO" id="GO:0009089">
    <property type="term" value="P:lysine biosynthetic process via diaminopimelate"/>
    <property type="evidence" value="ECO:0007669"/>
    <property type="project" value="UniProtKB-UniPathway"/>
</dbReference>
<evidence type="ECO:0000256" key="7">
    <source>
        <dbReference type="ARBA" id="ARBA00022741"/>
    </source>
</evidence>
<comment type="catalytic activity">
    <reaction evidence="11 13">
        <text>L-aspartate + ATP = 4-phospho-L-aspartate + ADP</text>
        <dbReference type="Rhea" id="RHEA:23776"/>
        <dbReference type="ChEBI" id="CHEBI:29991"/>
        <dbReference type="ChEBI" id="CHEBI:30616"/>
        <dbReference type="ChEBI" id="CHEBI:57535"/>
        <dbReference type="ChEBI" id="CHEBI:456216"/>
        <dbReference type="EC" id="2.7.2.4"/>
    </reaction>
</comment>
<evidence type="ECO:0000256" key="14">
    <source>
        <dbReference type="RuleBase" id="RU004249"/>
    </source>
</evidence>
<dbReference type="AlphaFoldDB" id="A0A7Z0T9S8"/>
<comment type="pathway">
    <text evidence="3 14">Amino-acid biosynthesis; L-threonine biosynthesis; L-threonine from L-aspartate: step 1/5.</text>
</comment>
<dbReference type="RefSeq" id="WP_180135235.1">
    <property type="nucleotide sequence ID" value="NZ_JABMKT010000001.1"/>
</dbReference>
<dbReference type="PANTHER" id="PTHR21499:SF3">
    <property type="entry name" value="ASPARTOKINASE"/>
    <property type="match status" value="1"/>
</dbReference>
<accession>A0A7Z0T9S8</accession>
<evidence type="ECO:0000256" key="8">
    <source>
        <dbReference type="ARBA" id="ARBA00022777"/>
    </source>
</evidence>
<dbReference type="CDD" id="cd04923">
    <property type="entry name" value="ACT_AK-LysC-DapG-like_2"/>
    <property type="match status" value="1"/>
</dbReference>
<name>A0A7Z0T9S8_9FUSO</name>
<keyword evidence="5 14" id="KW-0028">Amino-acid biosynthesis</keyword>
<keyword evidence="17" id="KW-1185">Reference proteome</keyword>
<protein>
    <recommendedName>
        <fullName evidence="13">Aspartokinase</fullName>
        <ecNumber evidence="13">2.7.2.4</ecNumber>
    </recommendedName>
</protein>
<evidence type="ECO:0000256" key="11">
    <source>
        <dbReference type="ARBA" id="ARBA00047872"/>
    </source>
</evidence>
<feature type="binding site" evidence="12">
    <location>
        <position position="180"/>
    </location>
    <ligand>
        <name>ATP</name>
        <dbReference type="ChEBI" id="CHEBI:30616"/>
    </ligand>
</feature>
<evidence type="ECO:0000259" key="15">
    <source>
        <dbReference type="PROSITE" id="PS51671"/>
    </source>
</evidence>
<dbReference type="UniPathway" id="UPA00034">
    <property type="reaction ID" value="UER00015"/>
</dbReference>
<dbReference type="InterPro" id="IPR041740">
    <property type="entry name" value="AKii-LysC-BS"/>
</dbReference>
<evidence type="ECO:0000256" key="9">
    <source>
        <dbReference type="ARBA" id="ARBA00022840"/>
    </source>
</evidence>
<comment type="caution">
    <text evidence="16">The sequence shown here is derived from an EMBL/GenBank/DDBJ whole genome shotgun (WGS) entry which is preliminary data.</text>
</comment>
<evidence type="ECO:0000256" key="3">
    <source>
        <dbReference type="ARBA" id="ARBA00005139"/>
    </source>
</evidence>
<dbReference type="InterPro" id="IPR001048">
    <property type="entry name" value="Asp/Glu/Uridylate_kinase"/>
</dbReference>
<dbReference type="InterPro" id="IPR005260">
    <property type="entry name" value="Asp_kin_monofn"/>
</dbReference>
<dbReference type="InterPro" id="IPR001341">
    <property type="entry name" value="Asp_kinase"/>
</dbReference>
<dbReference type="NCBIfam" id="NF005155">
    <property type="entry name" value="PRK06635.1-4"/>
    <property type="match status" value="1"/>
</dbReference>
<evidence type="ECO:0000256" key="12">
    <source>
        <dbReference type="PIRSR" id="PIRSR000726-1"/>
    </source>
</evidence>
<keyword evidence="6 13" id="KW-0808">Transferase</keyword>
<dbReference type="NCBIfam" id="NF005154">
    <property type="entry name" value="PRK06635.1-2"/>
    <property type="match status" value="1"/>
</dbReference>
<feature type="binding site" evidence="12">
    <location>
        <position position="49"/>
    </location>
    <ligand>
        <name>substrate</name>
    </ligand>
</feature>
<sequence>MSREIVVHKYGGSSVATTEKIVNIAKHLIEVKKSGKDLVVVVSAMGKTTDGLIKLAKEISHDPDKRELDRLMSTGEQQTIALLSMALIELGQNAISLTGEQAGIKTLGLHTKNTIESINNEIILKNLDEGKIVIVAGFQGVNENGDITTLGRGGSDTSAVALACSLNAACKIYTDVDGIYTIDPRVYENSKKIQYISYEEMMELAYLGAGVMEPRAVELGFKYGIEIYVGKTLGENNGTIITFKEKIMEKKEIRGISINKNILMVTLDGIPTYARNLYPIFKKASEYGVIIDMISQNDVIAEKGSIAFTSPRTDEESLRKMFKELECNYEILINSNVVKVSLVGIGLATSINTISKIFEVLSENNISFHQISTSEITISIVVEETIAEKVARLLAKKFEL</sequence>
<feature type="binding site" evidence="12">
    <location>
        <position position="185"/>
    </location>
    <ligand>
        <name>ATP</name>
        <dbReference type="ChEBI" id="CHEBI:30616"/>
    </ligand>
</feature>
<dbReference type="PROSITE" id="PS00324">
    <property type="entry name" value="ASPARTOKINASE"/>
    <property type="match status" value="1"/>
</dbReference>
<dbReference type="GO" id="GO:0009090">
    <property type="term" value="P:homoserine biosynthetic process"/>
    <property type="evidence" value="ECO:0007669"/>
    <property type="project" value="TreeGrafter"/>
</dbReference>